<organism evidence="1 2">
    <name type="scientific">Dovyalis caffra</name>
    <dbReference type="NCBI Taxonomy" id="77055"/>
    <lineage>
        <taxon>Eukaryota</taxon>
        <taxon>Viridiplantae</taxon>
        <taxon>Streptophyta</taxon>
        <taxon>Embryophyta</taxon>
        <taxon>Tracheophyta</taxon>
        <taxon>Spermatophyta</taxon>
        <taxon>Magnoliopsida</taxon>
        <taxon>eudicotyledons</taxon>
        <taxon>Gunneridae</taxon>
        <taxon>Pentapetalae</taxon>
        <taxon>rosids</taxon>
        <taxon>fabids</taxon>
        <taxon>Malpighiales</taxon>
        <taxon>Salicaceae</taxon>
        <taxon>Flacourtieae</taxon>
        <taxon>Dovyalis</taxon>
    </lineage>
</organism>
<comment type="caution">
    <text evidence="1">The sequence shown here is derived from an EMBL/GenBank/DDBJ whole genome shotgun (WGS) entry which is preliminary data.</text>
</comment>
<evidence type="ECO:0000313" key="1">
    <source>
        <dbReference type="EMBL" id="CAK7328007.1"/>
    </source>
</evidence>
<dbReference type="Proteomes" id="UP001314170">
    <property type="component" value="Unassembled WGS sequence"/>
</dbReference>
<name>A0AAV1R202_9ROSI</name>
<dbReference type="EMBL" id="CAWUPB010000892">
    <property type="protein sequence ID" value="CAK7328007.1"/>
    <property type="molecule type" value="Genomic_DNA"/>
</dbReference>
<evidence type="ECO:0000313" key="2">
    <source>
        <dbReference type="Proteomes" id="UP001314170"/>
    </source>
</evidence>
<keyword evidence="2" id="KW-1185">Reference proteome</keyword>
<dbReference type="AlphaFoldDB" id="A0AAV1R202"/>
<reference evidence="1 2" key="1">
    <citation type="submission" date="2024-01" db="EMBL/GenBank/DDBJ databases">
        <authorList>
            <person name="Waweru B."/>
        </authorList>
    </citation>
    <scope>NUCLEOTIDE SEQUENCE [LARGE SCALE GENOMIC DNA]</scope>
</reference>
<sequence length="78" mass="8556">MEGTSSHVACFSKAQISSIIVILRSKSFNAFDTDLDLDLILEKKDGQEDNAIMKQVDNSMELTIGAKKKVMHSSNGHS</sequence>
<gene>
    <name evidence="1" type="ORF">DCAF_LOCUS5726</name>
</gene>
<protein>
    <submittedName>
        <fullName evidence="1">Uncharacterized protein</fullName>
    </submittedName>
</protein>
<accession>A0AAV1R202</accession>
<proteinExistence type="predicted"/>